<dbReference type="PROSITE" id="PS50263">
    <property type="entry name" value="CN_HYDROLASE"/>
    <property type="match status" value="1"/>
</dbReference>
<dbReference type="RefSeq" id="WP_090019481.1">
    <property type="nucleotide sequence ID" value="NZ_FNCE01000004.1"/>
</dbReference>
<dbReference type="Proteomes" id="UP000199415">
    <property type="component" value="Unassembled WGS sequence"/>
</dbReference>
<evidence type="ECO:0000259" key="2">
    <source>
        <dbReference type="PROSITE" id="PS50263"/>
    </source>
</evidence>
<dbReference type="Pfam" id="PF00795">
    <property type="entry name" value="CN_hydrolase"/>
    <property type="match status" value="1"/>
</dbReference>
<sequence length="293" mass="32312">MIDGGRIKVGVAQIETTLGDIQANKRKHLEMIERGRAEGLDMLVFAELSLTGYSVGHRAVDLAIHRDSPVVHELAEAAGPMCTTFGTVEEGVAAQLHNSAITVRDGRVAFIHRKLQLASYGFLEEEKHFAEGRYIDTFDLERTPWRAGTLICADLWNPALVHLAAVHGATVLQVPIASAEEVVSTEFSNPDNWRSTLQVFAMIYGMPLLVANLAVQEGNVRFWGGSRIVDPYGTTLVEAGEGEELLTATVDYTDVKKARYQLPTVRDSNLDLIHREVGRLVWNIGVPPESRRT</sequence>
<gene>
    <name evidence="3" type="ORF">SAMN05216241_10487</name>
</gene>
<evidence type="ECO:0000313" key="4">
    <source>
        <dbReference type="Proteomes" id="UP000199415"/>
    </source>
</evidence>
<dbReference type="Gene3D" id="3.60.110.10">
    <property type="entry name" value="Carbon-nitrogen hydrolase"/>
    <property type="match status" value="1"/>
</dbReference>
<dbReference type="EMBL" id="FNCE01000004">
    <property type="protein sequence ID" value="SDG00279.1"/>
    <property type="molecule type" value="Genomic_DNA"/>
</dbReference>
<feature type="domain" description="CN hydrolase" evidence="2">
    <location>
        <begin position="7"/>
        <end position="252"/>
    </location>
</feature>
<dbReference type="SUPFAM" id="SSF56317">
    <property type="entry name" value="Carbon-nitrogen hydrolase"/>
    <property type="match status" value="1"/>
</dbReference>
<evidence type="ECO:0000313" key="3">
    <source>
        <dbReference type="EMBL" id="SDG00279.1"/>
    </source>
</evidence>
<proteinExistence type="predicted"/>
<reference evidence="3 4" key="1">
    <citation type="submission" date="2016-10" db="EMBL/GenBank/DDBJ databases">
        <authorList>
            <person name="de Groot N.N."/>
        </authorList>
    </citation>
    <scope>NUCLEOTIDE SEQUENCE [LARGE SCALE GENOMIC DNA]</scope>
    <source>
        <strain evidence="3 4">DSM 25584</strain>
    </source>
</reference>
<protein>
    <submittedName>
        <fullName evidence="3">Predicted amidohydrolase</fullName>
    </submittedName>
</protein>
<dbReference type="OrthoDB" id="9811121at2"/>
<evidence type="ECO:0000256" key="1">
    <source>
        <dbReference type="ARBA" id="ARBA00022801"/>
    </source>
</evidence>
<accession>A0A1G7QQX9</accession>
<dbReference type="STRING" id="1082479.SAMN05216241_10487"/>
<dbReference type="InterPro" id="IPR050345">
    <property type="entry name" value="Aliph_Amidase/BUP"/>
</dbReference>
<dbReference type="InterPro" id="IPR036526">
    <property type="entry name" value="C-N_Hydrolase_sf"/>
</dbReference>
<dbReference type="GO" id="GO:0016811">
    <property type="term" value="F:hydrolase activity, acting on carbon-nitrogen (but not peptide) bonds, in linear amides"/>
    <property type="evidence" value="ECO:0007669"/>
    <property type="project" value="TreeGrafter"/>
</dbReference>
<dbReference type="InterPro" id="IPR003010">
    <property type="entry name" value="C-N_Hydrolase"/>
</dbReference>
<name>A0A1G7QQX9_9PROT</name>
<dbReference type="AlphaFoldDB" id="A0A1G7QQX9"/>
<organism evidence="3 4">
    <name type="scientific">Limimonas halophila</name>
    <dbReference type="NCBI Taxonomy" id="1082479"/>
    <lineage>
        <taxon>Bacteria</taxon>
        <taxon>Pseudomonadati</taxon>
        <taxon>Pseudomonadota</taxon>
        <taxon>Alphaproteobacteria</taxon>
        <taxon>Rhodospirillales</taxon>
        <taxon>Rhodovibrionaceae</taxon>
        <taxon>Limimonas</taxon>
    </lineage>
</organism>
<dbReference type="PANTHER" id="PTHR43674">
    <property type="entry name" value="NITRILASE C965.09-RELATED"/>
    <property type="match status" value="1"/>
</dbReference>
<keyword evidence="4" id="KW-1185">Reference proteome</keyword>
<dbReference type="PANTHER" id="PTHR43674:SF2">
    <property type="entry name" value="BETA-UREIDOPROPIONASE"/>
    <property type="match status" value="1"/>
</dbReference>
<keyword evidence="1 3" id="KW-0378">Hydrolase</keyword>